<dbReference type="InterPro" id="IPR036457">
    <property type="entry name" value="PPM-type-like_dom_sf"/>
</dbReference>
<dbReference type="InterPro" id="IPR052016">
    <property type="entry name" value="Bact_Sigma-Reg"/>
</dbReference>
<evidence type="ECO:0000313" key="4">
    <source>
        <dbReference type="Proteomes" id="UP001141259"/>
    </source>
</evidence>
<dbReference type="RefSeq" id="WP_259621408.1">
    <property type="nucleotide sequence ID" value="NZ_JANYMP010000001.1"/>
</dbReference>
<dbReference type="InterPro" id="IPR001932">
    <property type="entry name" value="PPM-type_phosphatase-like_dom"/>
</dbReference>
<dbReference type="SMART" id="SM00331">
    <property type="entry name" value="PP2C_SIG"/>
    <property type="match status" value="1"/>
</dbReference>
<dbReference type="GO" id="GO:0016791">
    <property type="term" value="F:phosphatase activity"/>
    <property type="evidence" value="ECO:0007669"/>
    <property type="project" value="TreeGrafter"/>
</dbReference>
<accession>A0A9X2VG00</accession>
<name>A0A9X2VG00_9PSEU</name>
<dbReference type="SUPFAM" id="SSF81606">
    <property type="entry name" value="PP2C-like"/>
    <property type="match status" value="1"/>
</dbReference>
<evidence type="ECO:0000259" key="2">
    <source>
        <dbReference type="PROSITE" id="PS51746"/>
    </source>
</evidence>
<evidence type="ECO:0000256" key="1">
    <source>
        <dbReference type="ARBA" id="ARBA00022801"/>
    </source>
</evidence>
<proteinExistence type="predicted"/>
<dbReference type="AlphaFoldDB" id="A0A9X2VG00"/>
<dbReference type="PANTHER" id="PTHR43156">
    <property type="entry name" value="STAGE II SPORULATION PROTEIN E-RELATED"/>
    <property type="match status" value="1"/>
</dbReference>
<reference evidence="3" key="1">
    <citation type="submission" date="2022-08" db="EMBL/GenBank/DDBJ databases">
        <authorList>
            <person name="Tistechok S."/>
            <person name="Samborskyy M."/>
            <person name="Roman I."/>
        </authorList>
    </citation>
    <scope>NUCLEOTIDE SEQUENCE</scope>
    <source>
        <strain evidence="3">DSM 103496</strain>
    </source>
</reference>
<dbReference type="Proteomes" id="UP001141259">
    <property type="component" value="Unassembled WGS sequence"/>
</dbReference>
<dbReference type="Pfam" id="PF07228">
    <property type="entry name" value="SpoIIE"/>
    <property type="match status" value="1"/>
</dbReference>
<dbReference type="PANTHER" id="PTHR43156:SF2">
    <property type="entry name" value="STAGE II SPORULATION PROTEIN E"/>
    <property type="match status" value="1"/>
</dbReference>
<dbReference type="PROSITE" id="PS51746">
    <property type="entry name" value="PPM_2"/>
    <property type="match status" value="1"/>
</dbReference>
<keyword evidence="1" id="KW-0378">Hydrolase</keyword>
<dbReference type="EMBL" id="JANYMP010000001">
    <property type="protein sequence ID" value="MCS7475910.1"/>
    <property type="molecule type" value="Genomic_DNA"/>
</dbReference>
<evidence type="ECO:0000313" key="3">
    <source>
        <dbReference type="EMBL" id="MCS7475910.1"/>
    </source>
</evidence>
<comment type="caution">
    <text evidence="3">The sequence shown here is derived from an EMBL/GenBank/DDBJ whole genome shotgun (WGS) entry which is preliminary data.</text>
</comment>
<organism evidence="3 4">
    <name type="scientific">Umezawaea endophytica</name>
    <dbReference type="NCBI Taxonomy" id="1654476"/>
    <lineage>
        <taxon>Bacteria</taxon>
        <taxon>Bacillati</taxon>
        <taxon>Actinomycetota</taxon>
        <taxon>Actinomycetes</taxon>
        <taxon>Pseudonocardiales</taxon>
        <taxon>Pseudonocardiaceae</taxon>
        <taxon>Umezawaea</taxon>
    </lineage>
</organism>
<protein>
    <submittedName>
        <fullName evidence="3">Serine/threonine-protein phosphatase</fullName>
    </submittedName>
</protein>
<sequence>MDADSRLEAQRRALTASLRRADLTLEQLWIRYFSLGGEVGLTEVEAYLHGMMPLPADQCDVLAHAVNERLDELTWPHRVPYNHPDDDTGPSSGPLAALVGLLDGAYLAPPERLPAVVEVACRAAGLGVEVYLVDHGQRFLVPLPGPGGGYRQPLGVDTTVPGMVFRSVRTASSEKRGKRTLWLPLLDGVERLGVVGFTPSDPADADDRTLRAQCRWIAALIGYLVAAMARYGDGLDAVRRDGPSSAAAGLVRGLLPPSTAGVGSFVLSGLVETGSDGGGDAFDYALSETTGALAIFDAAGGTTADGFVAAAALAGYRGARHVGESLVEQAAAVDRAIADRFPGGAAATGVLAELDVTSGRLRYLNAGHPEPLLLRSGKVIRSLIGGHRVPFGQRPGSFAVAEDVLRPGDWVVLHTDGVTEARDDRGEWFGEARLVDLLEREAEAGRSPPEAVRRLVRAVVRHRKGELRDDATVLLARWARPDDAAL</sequence>
<gene>
    <name evidence="3" type="ORF">NZH93_03515</name>
</gene>
<keyword evidence="4" id="KW-1185">Reference proteome</keyword>
<dbReference type="Gene3D" id="3.60.40.10">
    <property type="entry name" value="PPM-type phosphatase domain"/>
    <property type="match status" value="1"/>
</dbReference>
<feature type="domain" description="PPM-type phosphatase" evidence="2">
    <location>
        <begin position="261"/>
        <end position="478"/>
    </location>
</feature>